<accession>A0AAW7T2P1</accession>
<feature type="transmembrane region" description="Helical" evidence="1">
    <location>
        <begin position="284"/>
        <end position="303"/>
    </location>
</feature>
<dbReference type="EC" id="2.3.-.-" evidence="3"/>
<feature type="transmembrane region" description="Helical" evidence="1">
    <location>
        <begin position="315"/>
        <end position="334"/>
    </location>
</feature>
<dbReference type="InterPro" id="IPR002656">
    <property type="entry name" value="Acyl_transf_3_dom"/>
</dbReference>
<keyword evidence="1" id="KW-0812">Transmembrane</keyword>
<feature type="transmembrane region" description="Helical" evidence="1">
    <location>
        <begin position="217"/>
        <end position="233"/>
    </location>
</feature>
<reference evidence="3" key="1">
    <citation type="submission" date="2023-07" db="EMBL/GenBank/DDBJ databases">
        <title>A collection of bacterial strains from the Burkholderia cepacia Research Laboratory and Repository.</title>
        <authorList>
            <person name="Lipuma J."/>
            <person name="Spilker T."/>
            <person name="Caverly L."/>
        </authorList>
    </citation>
    <scope>NUCLEOTIDE SEQUENCE</scope>
    <source>
        <strain evidence="3">AU44268</strain>
    </source>
</reference>
<evidence type="ECO:0000313" key="3">
    <source>
        <dbReference type="EMBL" id="MDN7795825.1"/>
    </source>
</evidence>
<feature type="transmembrane region" description="Helical" evidence="1">
    <location>
        <begin position="133"/>
        <end position="155"/>
    </location>
</feature>
<keyword evidence="1" id="KW-0472">Membrane</keyword>
<name>A0AAW7T2P1_BURVI</name>
<feature type="transmembrane region" description="Helical" evidence="1">
    <location>
        <begin position="239"/>
        <end position="254"/>
    </location>
</feature>
<gene>
    <name evidence="3" type="ORF">QZM33_12865</name>
</gene>
<feature type="transmembrane region" description="Helical" evidence="1">
    <location>
        <begin position="261"/>
        <end position="278"/>
    </location>
</feature>
<feature type="transmembrane region" description="Helical" evidence="1">
    <location>
        <begin position="88"/>
        <end position="112"/>
    </location>
</feature>
<evidence type="ECO:0000256" key="1">
    <source>
        <dbReference type="SAM" id="Phobius"/>
    </source>
</evidence>
<dbReference type="AlphaFoldDB" id="A0AAW7T2P1"/>
<dbReference type="GO" id="GO:0016020">
    <property type="term" value="C:membrane"/>
    <property type="evidence" value="ECO:0007669"/>
    <property type="project" value="TreeGrafter"/>
</dbReference>
<evidence type="ECO:0000313" key="4">
    <source>
        <dbReference type="Proteomes" id="UP001171620"/>
    </source>
</evidence>
<keyword evidence="3" id="KW-0012">Acyltransferase</keyword>
<dbReference type="InterPro" id="IPR050879">
    <property type="entry name" value="Acyltransferase_3"/>
</dbReference>
<organism evidence="3 4">
    <name type="scientific">Burkholderia vietnamiensis</name>
    <dbReference type="NCBI Taxonomy" id="60552"/>
    <lineage>
        <taxon>Bacteria</taxon>
        <taxon>Pseudomonadati</taxon>
        <taxon>Pseudomonadota</taxon>
        <taxon>Betaproteobacteria</taxon>
        <taxon>Burkholderiales</taxon>
        <taxon>Burkholderiaceae</taxon>
        <taxon>Burkholderia</taxon>
        <taxon>Burkholderia cepacia complex</taxon>
    </lineage>
</organism>
<keyword evidence="1" id="KW-1133">Transmembrane helix</keyword>
<dbReference type="EMBL" id="JAUJRV010000008">
    <property type="protein sequence ID" value="MDN7795825.1"/>
    <property type="molecule type" value="Genomic_DNA"/>
</dbReference>
<dbReference type="PANTHER" id="PTHR23028:SF53">
    <property type="entry name" value="ACYL_TRANSF_3 DOMAIN-CONTAINING PROTEIN"/>
    <property type="match status" value="1"/>
</dbReference>
<feature type="transmembrane region" description="Helical" evidence="1">
    <location>
        <begin position="354"/>
        <end position="376"/>
    </location>
</feature>
<dbReference type="Pfam" id="PF01757">
    <property type="entry name" value="Acyl_transf_3"/>
    <property type="match status" value="1"/>
</dbReference>
<feature type="transmembrane region" description="Helical" evidence="1">
    <location>
        <begin position="192"/>
        <end position="212"/>
    </location>
</feature>
<dbReference type="GO" id="GO:0016747">
    <property type="term" value="F:acyltransferase activity, transferring groups other than amino-acyl groups"/>
    <property type="evidence" value="ECO:0007669"/>
    <property type="project" value="InterPro"/>
</dbReference>
<protein>
    <submittedName>
        <fullName evidence="3">Acyltransferase</fullName>
        <ecNumber evidence="3">2.3.-.-</ecNumber>
    </submittedName>
</protein>
<feature type="domain" description="Acyltransferase 3" evidence="2">
    <location>
        <begin position="50"/>
        <end position="374"/>
    </location>
</feature>
<dbReference type="PANTHER" id="PTHR23028">
    <property type="entry name" value="ACETYLTRANSFERASE"/>
    <property type="match status" value="1"/>
</dbReference>
<feature type="transmembrane region" description="Helical" evidence="1">
    <location>
        <begin position="12"/>
        <end position="36"/>
    </location>
</feature>
<comment type="caution">
    <text evidence="3">The sequence shown here is derived from an EMBL/GenBank/DDBJ whole genome shotgun (WGS) entry which is preliminary data.</text>
</comment>
<sequence length="404" mass="45484">MGDLWFSGIHLLGMVGGITLGLLILGKIADLAIPFYRKQIDKETTAERFHSIDGMRGFLAIGVMFHHCVINYYFRVTTGKWEAPPSNVALMFGQIGVAMFFMVTAFLFWNRALTTEGNIDIRKFFWSRIMRMFPMYCVAALLLVYTAVWMCSFNLNVPLWLLGRQTIAWLSFTAIDAPDVNGLHDTGLINTVFWSLRYEWAFYLAFPILTLFAKGRVAWAAWFACLALVWMFSATNYEWYFVFGALAALLNVHAPRIKKLCQSTLSSVVVVAMLVLTVKTANTAYIPHAAVLLFIAFLIIANGNTMFGILTLRPARVLGLISYSVYLLHNWVISTGSWLIGRNFDLKTLSPLEYWALTGCFSVSTILLALVTYRVIEFPFLGLRLPSWVSASKKVSADTAVSSR</sequence>
<proteinExistence type="predicted"/>
<dbReference type="GO" id="GO:0000271">
    <property type="term" value="P:polysaccharide biosynthetic process"/>
    <property type="evidence" value="ECO:0007669"/>
    <property type="project" value="TreeGrafter"/>
</dbReference>
<feature type="transmembrane region" description="Helical" evidence="1">
    <location>
        <begin position="57"/>
        <end position="76"/>
    </location>
</feature>
<keyword evidence="3" id="KW-0808">Transferase</keyword>
<evidence type="ECO:0000259" key="2">
    <source>
        <dbReference type="Pfam" id="PF01757"/>
    </source>
</evidence>
<dbReference type="Proteomes" id="UP001171620">
    <property type="component" value="Unassembled WGS sequence"/>
</dbReference>
<dbReference type="RefSeq" id="WP_224024419.1">
    <property type="nucleotide sequence ID" value="NZ_CAJZAN010000390.1"/>
</dbReference>